<dbReference type="AlphaFoldDB" id="A0A1T5EKQ4"/>
<name>A0A1T5EKQ4_9SPHI</name>
<organism evidence="1 2">
    <name type="scientific">Sphingobacterium nematocida</name>
    <dbReference type="NCBI Taxonomy" id="1513896"/>
    <lineage>
        <taxon>Bacteria</taxon>
        <taxon>Pseudomonadati</taxon>
        <taxon>Bacteroidota</taxon>
        <taxon>Sphingobacteriia</taxon>
        <taxon>Sphingobacteriales</taxon>
        <taxon>Sphingobacteriaceae</taxon>
        <taxon>Sphingobacterium</taxon>
    </lineage>
</organism>
<reference evidence="2" key="1">
    <citation type="submission" date="2017-02" db="EMBL/GenBank/DDBJ databases">
        <authorList>
            <person name="Varghese N."/>
            <person name="Submissions S."/>
        </authorList>
    </citation>
    <scope>NUCLEOTIDE SEQUENCE [LARGE SCALE GENOMIC DNA]</scope>
    <source>
        <strain evidence="2">DSM 24091</strain>
    </source>
</reference>
<evidence type="ECO:0000313" key="2">
    <source>
        <dbReference type="Proteomes" id="UP000190150"/>
    </source>
</evidence>
<evidence type="ECO:0000313" key="1">
    <source>
        <dbReference type="EMBL" id="SKB84250.1"/>
    </source>
</evidence>
<proteinExistence type="predicted"/>
<accession>A0A1T5EKQ4</accession>
<dbReference type="EMBL" id="FUZF01000011">
    <property type="protein sequence ID" value="SKB84250.1"/>
    <property type="molecule type" value="Genomic_DNA"/>
</dbReference>
<keyword evidence="2" id="KW-1185">Reference proteome</keyword>
<dbReference type="Proteomes" id="UP000190150">
    <property type="component" value="Unassembled WGS sequence"/>
</dbReference>
<gene>
    <name evidence="1" type="ORF">SAMN05660841_02640</name>
</gene>
<protein>
    <submittedName>
        <fullName evidence="1">Uncharacterized protein</fullName>
    </submittedName>
</protein>
<sequence length="53" mass="5884">MEAGLRTDLMDTETNPTLLCNATDFEQMTIKQIGKTNHLNITDSINNGCKTII</sequence>